<protein>
    <submittedName>
        <fullName evidence="1">Uncharacterized protein</fullName>
    </submittedName>
</protein>
<evidence type="ECO:0000313" key="1">
    <source>
        <dbReference type="EMBL" id="QHZ59818.1"/>
    </source>
</evidence>
<dbReference type="KEGG" id="vg:55626482"/>
<name>A0A6C0R0V5_9CAUD</name>
<evidence type="ECO:0000313" key="2">
    <source>
        <dbReference type="Proteomes" id="UP000479357"/>
    </source>
</evidence>
<reference evidence="1 2" key="1">
    <citation type="submission" date="2019-12" db="EMBL/GenBank/DDBJ databases">
        <title>Alteromonas phage V22 represents a new genus of marine bacteriophages that requires a novel tail fiber chaperone for host recognition.</title>
        <authorList>
            <person name="Gonzalez-Serrano R."/>
            <person name="Dunne M."/>
            <person name="Rosselli R."/>
            <person name="Martin-Cuadrado A.-B."/>
            <person name="Grosboillot V."/>
            <person name="Zinsli L."/>
            <person name="Roda-Garcia J.J."/>
            <person name="Loessner M.J."/>
            <person name="Rodriguez-Valera F."/>
        </authorList>
    </citation>
    <scope>NUCLEOTIDE SEQUENCE [LARGE SCALE GENOMIC DNA]</scope>
</reference>
<dbReference type="RefSeq" id="YP_009855742.1">
    <property type="nucleotide sequence ID" value="NC_048847.1"/>
</dbReference>
<proteinExistence type="predicted"/>
<organism evidence="1 2">
    <name type="scientific">Alteromonas phage vB_AmeM_PT11-V22</name>
    <dbReference type="NCBI Taxonomy" id="2704031"/>
    <lineage>
        <taxon>Viruses</taxon>
        <taxon>Duplodnaviria</taxon>
        <taxon>Heunggongvirae</taxon>
        <taxon>Uroviricota</taxon>
        <taxon>Caudoviricetes</taxon>
        <taxon>Myoalterovirus</taxon>
        <taxon>Myoalterovirus PT11V22</taxon>
    </lineage>
</organism>
<dbReference type="Proteomes" id="UP000479357">
    <property type="component" value="Segment"/>
</dbReference>
<keyword evidence="2" id="KW-1185">Reference proteome</keyword>
<accession>A0A6C0R0V5</accession>
<dbReference type="GeneID" id="55626482"/>
<sequence length="54" mass="6230">MENDILSLQQGLESDVQEFCKELTFLVQSSDITEEDLKDRALMIDMFRDYLVGG</sequence>
<dbReference type="EMBL" id="MN877442">
    <property type="protein sequence ID" value="QHZ59818.1"/>
    <property type="molecule type" value="Genomic_DNA"/>
</dbReference>